<dbReference type="AlphaFoldDB" id="A0A0M3JU14"/>
<feature type="region of interest" description="Disordered" evidence="1">
    <location>
        <begin position="1"/>
        <end position="44"/>
    </location>
</feature>
<feature type="compositionally biased region" description="Basic and acidic residues" evidence="1">
    <location>
        <begin position="9"/>
        <end position="19"/>
    </location>
</feature>
<evidence type="ECO:0000313" key="2">
    <source>
        <dbReference type="WBParaSite" id="ASIM_0001155701-mRNA-1"/>
    </source>
</evidence>
<protein>
    <submittedName>
        <fullName evidence="2">Dynein_attach_N domain-containing protein</fullName>
    </submittedName>
</protein>
<reference evidence="2" key="1">
    <citation type="submission" date="2017-02" db="UniProtKB">
        <authorList>
            <consortium name="WormBaseParasite"/>
        </authorList>
    </citation>
    <scope>IDENTIFICATION</scope>
</reference>
<organism evidence="2">
    <name type="scientific">Anisakis simplex</name>
    <name type="common">Herring worm</name>
    <dbReference type="NCBI Taxonomy" id="6269"/>
    <lineage>
        <taxon>Eukaryota</taxon>
        <taxon>Metazoa</taxon>
        <taxon>Ecdysozoa</taxon>
        <taxon>Nematoda</taxon>
        <taxon>Chromadorea</taxon>
        <taxon>Rhabditida</taxon>
        <taxon>Spirurina</taxon>
        <taxon>Ascaridomorpha</taxon>
        <taxon>Ascaridoidea</taxon>
        <taxon>Anisakidae</taxon>
        <taxon>Anisakis</taxon>
        <taxon>Anisakis simplex complex</taxon>
    </lineage>
</organism>
<evidence type="ECO:0000256" key="1">
    <source>
        <dbReference type="SAM" id="MobiDB-lite"/>
    </source>
</evidence>
<proteinExistence type="predicted"/>
<sequence length="266" mass="29915">LDSQLQTESQRRINRRSESPFEGLSAKSPSMQRPSFHATKPRTTGVYDETVSALSGPYAAPAVQSSQGIELKYGKKADDIEARLLKSSILPASMKTVTLKEFRKGPAPAVGSASEAFADETDYQAFMPRPYYSRPNRDDPDYFDFDLQHSVDMFKRPEGKYVPRGPQRWEEEVLGDAKTKGAAPVSGYMFTKGDTDWRTSGTSYLSAALRTPSYWEQRFSSIGREVRESNPISLDSLARLVIFLQFIIIKILLSDAFSIHLECDRF</sequence>
<name>A0A0M3JU14_ANISI</name>
<dbReference type="WBParaSite" id="ASIM_0001155701-mRNA-1">
    <property type="protein sequence ID" value="ASIM_0001155701-mRNA-1"/>
    <property type="gene ID" value="ASIM_0001155701"/>
</dbReference>
<accession>A0A0M3JU14</accession>